<dbReference type="PROSITE" id="PS51257">
    <property type="entry name" value="PROKAR_LIPOPROTEIN"/>
    <property type="match status" value="1"/>
</dbReference>
<dbReference type="OrthoDB" id="9832862at2"/>
<accession>A0A1Q9GBN0</accession>
<evidence type="ECO:0008006" key="4">
    <source>
        <dbReference type="Google" id="ProtNLM"/>
    </source>
</evidence>
<keyword evidence="3" id="KW-1185">Reference proteome</keyword>
<dbReference type="Proteomes" id="UP000186905">
    <property type="component" value="Unassembled WGS sequence"/>
</dbReference>
<gene>
    <name evidence="2" type="ORF">BIT28_24005</name>
</gene>
<feature type="chain" id="PRO_5013090662" description="Lipoprotein" evidence="1">
    <location>
        <begin position="23"/>
        <end position="127"/>
    </location>
</feature>
<organism evidence="2 3">
    <name type="scientific">Photobacterium proteolyticum</name>
    <dbReference type="NCBI Taxonomy" id="1903952"/>
    <lineage>
        <taxon>Bacteria</taxon>
        <taxon>Pseudomonadati</taxon>
        <taxon>Pseudomonadota</taxon>
        <taxon>Gammaproteobacteria</taxon>
        <taxon>Vibrionales</taxon>
        <taxon>Vibrionaceae</taxon>
        <taxon>Photobacterium</taxon>
    </lineage>
</organism>
<dbReference type="STRING" id="1903952.BIT28_24005"/>
<evidence type="ECO:0000313" key="3">
    <source>
        <dbReference type="Proteomes" id="UP000186905"/>
    </source>
</evidence>
<evidence type="ECO:0000313" key="2">
    <source>
        <dbReference type="EMBL" id="OLQ71726.1"/>
    </source>
</evidence>
<proteinExistence type="predicted"/>
<name>A0A1Q9GBN0_9GAMM</name>
<dbReference type="EMBL" id="MJIL01000093">
    <property type="protein sequence ID" value="OLQ71726.1"/>
    <property type="molecule type" value="Genomic_DNA"/>
</dbReference>
<comment type="caution">
    <text evidence="2">The sequence shown here is derived from an EMBL/GenBank/DDBJ whole genome shotgun (WGS) entry which is preliminary data.</text>
</comment>
<feature type="signal peptide" evidence="1">
    <location>
        <begin position="1"/>
        <end position="22"/>
    </location>
</feature>
<sequence length="127" mass="14054">MDMFRYCLIASALLLTACSWVGGDCDPPEIFASDWARIQMRSVEQHLWQVGDIEAGRLPNQRIDAGGQDYRLLQVGMRGQVHEDDNCQSEAPVQLTVGSGWIIEPIGTSLCDYDPNSTEHLASVDSL</sequence>
<keyword evidence="1" id="KW-0732">Signal</keyword>
<dbReference type="RefSeq" id="WP_075767301.1">
    <property type="nucleotide sequence ID" value="NZ_MJIL01000093.1"/>
</dbReference>
<protein>
    <recommendedName>
        <fullName evidence="4">Lipoprotein</fullName>
    </recommendedName>
</protein>
<evidence type="ECO:0000256" key="1">
    <source>
        <dbReference type="SAM" id="SignalP"/>
    </source>
</evidence>
<reference evidence="2 3" key="1">
    <citation type="submission" date="2016-09" db="EMBL/GenBank/DDBJ databases">
        <title>Photobacterium proteolyticum sp. nov. a protease producing bacterium isolated from ocean sediments of Laizhou Bay.</title>
        <authorList>
            <person name="Li Y."/>
        </authorList>
    </citation>
    <scope>NUCLEOTIDE SEQUENCE [LARGE SCALE GENOMIC DNA]</scope>
    <source>
        <strain evidence="2 3">13-12</strain>
    </source>
</reference>
<dbReference type="AlphaFoldDB" id="A0A1Q9GBN0"/>